<proteinExistence type="predicted"/>
<keyword evidence="1" id="KW-0805">Transcription regulation</keyword>
<dbReference type="PROSITE" id="PS50977">
    <property type="entry name" value="HTH_TETR_2"/>
    <property type="match status" value="1"/>
</dbReference>
<evidence type="ECO:0000256" key="5">
    <source>
        <dbReference type="SAM" id="MobiDB-lite"/>
    </source>
</evidence>
<feature type="domain" description="HTH tetR-type" evidence="6">
    <location>
        <begin position="28"/>
        <end position="88"/>
    </location>
</feature>
<dbReference type="InterPro" id="IPR009057">
    <property type="entry name" value="Homeodomain-like_sf"/>
</dbReference>
<dbReference type="InterPro" id="IPR050109">
    <property type="entry name" value="HTH-type_TetR-like_transc_reg"/>
</dbReference>
<evidence type="ECO:0000256" key="1">
    <source>
        <dbReference type="ARBA" id="ARBA00023015"/>
    </source>
</evidence>
<gene>
    <name evidence="7" type="ORF">GCM10009838_34540</name>
</gene>
<sequence>MAVSETEPPGRPAASSASGRPRRRMAPDDRRQALIKVALDLFNTRPYGDVSVDEIAEVAGVSRPLLYHYYGGKYGVFLAALGHAADELITVVVEASRNAPRDWLLAGLRAYLDYVERNPIGFGALVRHGAGPGEGEDQAILDGVRDKLLRLIVDALAVPEPPPALRTAIRGWIAQVEVSCRDWLPGAKPVKADLYLLDLFGGVLVTAARHDEQVRRALRSSQTGLEGSGVSLL</sequence>
<name>A0ABP5D3C9_9ACTN</name>
<organism evidence="7 8">
    <name type="scientific">Catenulispora subtropica</name>
    <dbReference type="NCBI Taxonomy" id="450798"/>
    <lineage>
        <taxon>Bacteria</taxon>
        <taxon>Bacillati</taxon>
        <taxon>Actinomycetota</taxon>
        <taxon>Actinomycetes</taxon>
        <taxon>Catenulisporales</taxon>
        <taxon>Catenulisporaceae</taxon>
        <taxon>Catenulispora</taxon>
    </lineage>
</organism>
<reference evidence="8" key="1">
    <citation type="journal article" date="2019" name="Int. J. Syst. Evol. Microbiol.">
        <title>The Global Catalogue of Microorganisms (GCM) 10K type strain sequencing project: providing services to taxonomists for standard genome sequencing and annotation.</title>
        <authorList>
            <consortium name="The Broad Institute Genomics Platform"/>
            <consortium name="The Broad Institute Genome Sequencing Center for Infectious Disease"/>
            <person name="Wu L."/>
            <person name="Ma J."/>
        </authorList>
    </citation>
    <scope>NUCLEOTIDE SEQUENCE [LARGE SCALE GENOMIC DNA]</scope>
    <source>
        <strain evidence="8">JCM 16013</strain>
    </source>
</reference>
<evidence type="ECO:0000256" key="4">
    <source>
        <dbReference type="PROSITE-ProRule" id="PRU00335"/>
    </source>
</evidence>
<feature type="DNA-binding region" description="H-T-H motif" evidence="4">
    <location>
        <begin position="51"/>
        <end position="70"/>
    </location>
</feature>
<dbReference type="Proteomes" id="UP001499854">
    <property type="component" value="Unassembled WGS sequence"/>
</dbReference>
<dbReference type="SUPFAM" id="SSF48498">
    <property type="entry name" value="Tetracyclin repressor-like, C-terminal domain"/>
    <property type="match status" value="1"/>
</dbReference>
<comment type="caution">
    <text evidence="7">The sequence shown here is derived from an EMBL/GenBank/DDBJ whole genome shotgun (WGS) entry which is preliminary data.</text>
</comment>
<dbReference type="PRINTS" id="PR00455">
    <property type="entry name" value="HTHTETR"/>
</dbReference>
<dbReference type="EMBL" id="BAAAQM010000017">
    <property type="protein sequence ID" value="GAA1972102.1"/>
    <property type="molecule type" value="Genomic_DNA"/>
</dbReference>
<evidence type="ECO:0000313" key="7">
    <source>
        <dbReference type="EMBL" id="GAA1972102.1"/>
    </source>
</evidence>
<dbReference type="PANTHER" id="PTHR30055">
    <property type="entry name" value="HTH-TYPE TRANSCRIPTIONAL REGULATOR RUTR"/>
    <property type="match status" value="1"/>
</dbReference>
<dbReference type="InterPro" id="IPR054129">
    <property type="entry name" value="DesT_TetR_C"/>
</dbReference>
<feature type="region of interest" description="Disordered" evidence="5">
    <location>
        <begin position="1"/>
        <end position="27"/>
    </location>
</feature>
<dbReference type="InterPro" id="IPR036271">
    <property type="entry name" value="Tet_transcr_reg_TetR-rel_C_sf"/>
</dbReference>
<dbReference type="InterPro" id="IPR001647">
    <property type="entry name" value="HTH_TetR"/>
</dbReference>
<keyword evidence="2 4" id="KW-0238">DNA-binding</keyword>
<keyword evidence="8" id="KW-1185">Reference proteome</keyword>
<evidence type="ECO:0000259" key="6">
    <source>
        <dbReference type="PROSITE" id="PS50977"/>
    </source>
</evidence>
<protein>
    <submittedName>
        <fullName evidence="7">TetR/AcrR family transcriptional regulator</fullName>
    </submittedName>
</protein>
<dbReference type="PANTHER" id="PTHR30055:SF174">
    <property type="entry name" value="TRANSCRIPTIONAL REGULATORY PROTEIN (PROBABLY TETR-FAMILY)-RELATED"/>
    <property type="match status" value="1"/>
</dbReference>
<evidence type="ECO:0000313" key="8">
    <source>
        <dbReference type="Proteomes" id="UP001499854"/>
    </source>
</evidence>
<accession>A0ABP5D3C9</accession>
<dbReference type="Pfam" id="PF21943">
    <property type="entry name" value="TetR_C_46"/>
    <property type="match status" value="1"/>
</dbReference>
<dbReference type="Pfam" id="PF00440">
    <property type="entry name" value="TetR_N"/>
    <property type="match status" value="1"/>
</dbReference>
<evidence type="ECO:0000256" key="2">
    <source>
        <dbReference type="ARBA" id="ARBA00023125"/>
    </source>
</evidence>
<dbReference type="Gene3D" id="1.10.357.10">
    <property type="entry name" value="Tetracycline Repressor, domain 2"/>
    <property type="match status" value="1"/>
</dbReference>
<evidence type="ECO:0000256" key="3">
    <source>
        <dbReference type="ARBA" id="ARBA00023163"/>
    </source>
</evidence>
<dbReference type="SUPFAM" id="SSF46689">
    <property type="entry name" value="Homeodomain-like"/>
    <property type="match status" value="1"/>
</dbReference>
<keyword evidence="3" id="KW-0804">Transcription</keyword>